<dbReference type="GO" id="GO:0016779">
    <property type="term" value="F:nucleotidyltransferase activity"/>
    <property type="evidence" value="ECO:0007669"/>
    <property type="project" value="TreeGrafter"/>
</dbReference>
<dbReference type="FunFam" id="3.40.50.720:FF:000080">
    <property type="entry name" value="Thiazole biosynthesis adenylyltransferase ThiF"/>
    <property type="match status" value="1"/>
</dbReference>
<proteinExistence type="inferred from homology"/>
<dbReference type="STRING" id="1194526.A284_03190"/>
<dbReference type="EMBL" id="PZEV01000006">
    <property type="protein sequence ID" value="PTI52052.1"/>
    <property type="molecule type" value="Genomic_DNA"/>
</dbReference>
<dbReference type="GO" id="GO:0004792">
    <property type="term" value="F:thiosulfate-cyanide sulfurtransferase activity"/>
    <property type="evidence" value="ECO:0007669"/>
    <property type="project" value="TreeGrafter"/>
</dbReference>
<dbReference type="GO" id="GO:0008146">
    <property type="term" value="F:sulfotransferase activity"/>
    <property type="evidence" value="ECO:0007669"/>
    <property type="project" value="TreeGrafter"/>
</dbReference>
<evidence type="ECO:0000259" key="2">
    <source>
        <dbReference type="Pfam" id="PF00899"/>
    </source>
</evidence>
<reference evidence="3 4" key="1">
    <citation type="journal article" date="2016" name="Front. Microbiol.">
        <title>Comprehensive Phylogenetic Analysis of Bovine Non-aureus Staphylococci Species Based on Whole-Genome Sequencing.</title>
        <authorList>
            <person name="Naushad S."/>
            <person name="Barkema H.W."/>
            <person name="Luby C."/>
            <person name="Condas L.A."/>
            <person name="Nobrega D.B."/>
            <person name="Carson D.A."/>
            <person name="De Buck J."/>
        </authorList>
    </citation>
    <scope>NUCLEOTIDE SEQUENCE [LARGE SCALE GENOMIC DNA]</scope>
    <source>
        <strain evidence="3 4">SNUC 2993</strain>
    </source>
</reference>
<dbReference type="InterPro" id="IPR045886">
    <property type="entry name" value="ThiF/MoeB/HesA"/>
</dbReference>
<comment type="caution">
    <text evidence="3">The sequence shown here is derived from an EMBL/GenBank/DDBJ whole genome shotgun (WGS) entry which is preliminary data.</text>
</comment>
<sequence>MDQERYSRQILFKHIKEEGQHLIGQKHVMVVGMGALGTHVAEGLVRAGIQHLTIVDRDYIELSNLQRQTLFTEHDAKDMLPKVIAAKKHLEAIRHDIVINAYVSHVDAYFLDTYTTHIDLIIDATDNFETRQLINDIAYQKCIPWIYGGVVQSTYAQTTFIPGKTPCFNCLVPHLPSINLTCDTVGVIQPAVTMTTSFQLVDALKVLTNQTTDIKLKYGDIWEGYHHAIGFKNMQNDTCPTCGKTPHYPFLKNRQRQYTTLCGRDTVQYNNSMISQEMLERFLKTHHIQYKQNPYMIVFSFNGYRIVAFNGGRLLIHGMNNPNEATKLINQLFG</sequence>
<evidence type="ECO:0000313" key="3">
    <source>
        <dbReference type="EMBL" id="PTI52052.1"/>
    </source>
</evidence>
<organism evidence="3 4">
    <name type="scientific">Staphylococcus warneri</name>
    <dbReference type="NCBI Taxonomy" id="1292"/>
    <lineage>
        <taxon>Bacteria</taxon>
        <taxon>Bacillati</taxon>
        <taxon>Bacillota</taxon>
        <taxon>Bacilli</taxon>
        <taxon>Bacillales</taxon>
        <taxon>Staphylococcaceae</taxon>
        <taxon>Staphylococcus</taxon>
    </lineage>
</organism>
<dbReference type="PANTHER" id="PTHR10953:SF102">
    <property type="entry name" value="ADENYLYLTRANSFERASE AND SULFURTRANSFERASE MOCS3"/>
    <property type="match status" value="1"/>
</dbReference>
<dbReference type="PANTHER" id="PTHR10953">
    <property type="entry name" value="UBIQUITIN-ACTIVATING ENZYME E1"/>
    <property type="match status" value="1"/>
</dbReference>
<dbReference type="Pfam" id="PF00899">
    <property type="entry name" value="ThiF"/>
    <property type="match status" value="1"/>
</dbReference>
<dbReference type="Gene3D" id="3.40.50.720">
    <property type="entry name" value="NAD(P)-binding Rossmann-like Domain"/>
    <property type="match status" value="1"/>
</dbReference>
<dbReference type="AlphaFoldDB" id="A0A2T4Q2J5"/>
<dbReference type="GO" id="GO:0005829">
    <property type="term" value="C:cytosol"/>
    <property type="evidence" value="ECO:0007669"/>
    <property type="project" value="TreeGrafter"/>
</dbReference>
<dbReference type="InterPro" id="IPR035985">
    <property type="entry name" value="Ubiquitin-activating_enz"/>
</dbReference>
<dbReference type="GO" id="GO:0008641">
    <property type="term" value="F:ubiquitin-like modifier activating enzyme activity"/>
    <property type="evidence" value="ECO:0007669"/>
    <property type="project" value="InterPro"/>
</dbReference>
<dbReference type="Proteomes" id="UP000240717">
    <property type="component" value="Unassembled WGS sequence"/>
</dbReference>
<gene>
    <name evidence="3" type="ORF">BU085_03085</name>
</gene>
<evidence type="ECO:0000256" key="1">
    <source>
        <dbReference type="ARBA" id="ARBA00009919"/>
    </source>
</evidence>
<dbReference type="InterPro" id="IPR000594">
    <property type="entry name" value="ThiF_NAD_FAD-bd"/>
</dbReference>
<evidence type="ECO:0000313" key="4">
    <source>
        <dbReference type="Proteomes" id="UP000240717"/>
    </source>
</evidence>
<dbReference type="CDD" id="cd00757">
    <property type="entry name" value="ThiF_MoeB_HesA_family"/>
    <property type="match status" value="1"/>
</dbReference>
<comment type="similarity">
    <text evidence="1">Belongs to the HesA/MoeB/ThiF family.</text>
</comment>
<name>A0A2T4Q2J5_STAWA</name>
<feature type="domain" description="THIF-type NAD/FAD binding fold" evidence="2">
    <location>
        <begin position="6"/>
        <end position="214"/>
    </location>
</feature>
<protein>
    <submittedName>
        <fullName evidence="3">Molybdopterin biosynthesis protein MoeB</fullName>
    </submittedName>
</protein>
<accession>A0A2T4Q2J5</accession>
<dbReference type="SUPFAM" id="SSF69572">
    <property type="entry name" value="Activating enzymes of the ubiquitin-like proteins"/>
    <property type="match status" value="1"/>
</dbReference>
<dbReference type="RefSeq" id="WP_002450299.1">
    <property type="nucleotide sequence ID" value="NZ_CP054017.1"/>
</dbReference>